<gene>
    <name evidence="2" type="primary">PmUG01_11037400</name>
    <name evidence="1" type="ORF">PMALA_018310</name>
    <name evidence="2" type="ORF">PMUG01_11037400</name>
</gene>
<reference evidence="2 4" key="3">
    <citation type="submission" date="2016-06" db="EMBL/GenBank/DDBJ databases">
        <authorList>
            <consortium name="Pathogen Informatics"/>
        </authorList>
    </citation>
    <scope>NUCLEOTIDE SEQUENCE [LARGE SCALE GENOMIC DNA]</scope>
</reference>
<sequence length="400" mass="48197">MKKIKLNITREEDNLQSNIYYVCERNILISQLNLTINFDENNVEDEEIIDEYHTITSTKDKTKISHNEEKKKQKYINIKISYSDELNNLYINNVINNIYDYIFENKVNNFIINKNHSWFIFINIYIYEYTPYIYEHICNVINVHLSLLLIPFCFYDFEYKWYRCIENYEELLKLLTSNNDVKQVENKLFKYDMHEATELGIPPKEGAKGKTIKGNVIQDDGLIGDRMNCEKASSNILILDKYEQNKNIIINQIENSNFDLFVQTRDNMSRGLFKRLLINFIPILIAINVNDEFVYVIKFIDYRDFFLNTQNKNDIMYNHIAVKYDFSNFMKCTLYDEMNKYMNDDDKKFELHENYYMLYNANNTTIDENDILMNSKPIIQHYYNFILNYCVNYFTSNFMQ</sequence>
<dbReference type="EMBL" id="FLQW01000976">
    <property type="protein sequence ID" value="SBS87067.1"/>
    <property type="molecule type" value="Genomic_DNA"/>
</dbReference>
<dbReference type="Proteomes" id="UP000219813">
    <property type="component" value="Chromosome 11"/>
</dbReference>
<dbReference type="VEuPathDB" id="PlasmoDB:PmUG01_11037400"/>
<reference evidence="3" key="2">
    <citation type="submission" date="2016-05" db="EMBL/GenBank/DDBJ databases">
        <authorList>
            <person name="Naeem Raeece"/>
        </authorList>
    </citation>
    <scope>NUCLEOTIDE SEQUENCE [LARGE SCALE GENOMIC DNA]</scope>
</reference>
<dbReference type="GeneID" id="39869835"/>
<dbReference type="Proteomes" id="UP000078597">
    <property type="component" value="Unassembled WGS sequence"/>
</dbReference>
<evidence type="ECO:0000313" key="4">
    <source>
        <dbReference type="Proteomes" id="UP000219813"/>
    </source>
</evidence>
<evidence type="ECO:0000313" key="2">
    <source>
        <dbReference type="EMBL" id="SCO93123.1"/>
    </source>
</evidence>
<keyword evidence="4" id="KW-1185">Reference proteome</keyword>
<dbReference type="AlphaFoldDB" id="A0A1A8W4Y9"/>
<dbReference type="RefSeq" id="XP_028862562.1">
    <property type="nucleotide sequence ID" value="XM_029006032.1"/>
</dbReference>
<dbReference type="EMBL" id="LT594632">
    <property type="protein sequence ID" value="SCO93123.1"/>
    <property type="molecule type" value="Genomic_DNA"/>
</dbReference>
<accession>A0A1A8W4Y9</accession>
<dbReference type="OMA" id="YIYEYTP"/>
<reference evidence="1" key="1">
    <citation type="submission" date="2016-05" db="EMBL/GenBank/DDBJ databases">
        <authorList>
            <person name="Lavstsen T."/>
            <person name="Jespersen J.S."/>
        </authorList>
    </citation>
    <scope>NUCLEOTIDE SEQUENCE [LARGE SCALE GENOMIC DNA]</scope>
</reference>
<protein>
    <submittedName>
        <fullName evidence="1">Uncharacterized protein</fullName>
    </submittedName>
</protein>
<evidence type="ECO:0000313" key="3">
    <source>
        <dbReference type="Proteomes" id="UP000078597"/>
    </source>
</evidence>
<evidence type="ECO:0000313" key="1">
    <source>
        <dbReference type="EMBL" id="SBS87067.1"/>
    </source>
</evidence>
<dbReference type="KEGG" id="pmal:PMUG01_11037400"/>
<name>A0A1A8W4Y9_PLAMA</name>
<dbReference type="OrthoDB" id="391656at2759"/>
<organism evidence="1 3">
    <name type="scientific">Plasmodium malariae</name>
    <dbReference type="NCBI Taxonomy" id="5858"/>
    <lineage>
        <taxon>Eukaryota</taxon>
        <taxon>Sar</taxon>
        <taxon>Alveolata</taxon>
        <taxon>Apicomplexa</taxon>
        <taxon>Aconoidasida</taxon>
        <taxon>Haemosporida</taxon>
        <taxon>Plasmodiidae</taxon>
        <taxon>Plasmodium</taxon>
        <taxon>Plasmodium (Plasmodium)</taxon>
    </lineage>
</organism>
<proteinExistence type="predicted"/>